<dbReference type="CDD" id="cd07989">
    <property type="entry name" value="LPLAT_AGPAT-like"/>
    <property type="match status" value="1"/>
</dbReference>
<feature type="region of interest" description="Disordered" evidence="3">
    <location>
        <begin position="228"/>
        <end position="279"/>
    </location>
</feature>
<dbReference type="SMART" id="SM00563">
    <property type="entry name" value="PlsC"/>
    <property type="match status" value="1"/>
</dbReference>
<keyword evidence="2 5" id="KW-0012">Acyltransferase</keyword>
<dbReference type="PANTHER" id="PTHR10434:SF55">
    <property type="entry name" value="POSSIBLE ACYLTRANSFERASE"/>
    <property type="match status" value="1"/>
</dbReference>
<dbReference type="GO" id="GO:0006654">
    <property type="term" value="P:phosphatidic acid biosynthetic process"/>
    <property type="evidence" value="ECO:0007669"/>
    <property type="project" value="TreeGrafter"/>
</dbReference>
<dbReference type="GO" id="GO:0003841">
    <property type="term" value="F:1-acylglycerol-3-phosphate O-acyltransferase activity"/>
    <property type="evidence" value="ECO:0007669"/>
    <property type="project" value="TreeGrafter"/>
</dbReference>
<keyword evidence="1 5" id="KW-0808">Transferase</keyword>
<keyword evidence="6" id="KW-1185">Reference proteome</keyword>
<proteinExistence type="predicted"/>
<accession>A0A7K3M8B2</accession>
<feature type="domain" description="Phospholipid/glycerol acyltransferase" evidence="4">
    <location>
        <begin position="44"/>
        <end position="162"/>
    </location>
</feature>
<name>A0A7K3M8B2_9ACTN</name>
<dbReference type="AlphaFoldDB" id="A0A7K3M8B2"/>
<evidence type="ECO:0000259" key="4">
    <source>
        <dbReference type="SMART" id="SM00563"/>
    </source>
</evidence>
<evidence type="ECO:0000256" key="2">
    <source>
        <dbReference type="ARBA" id="ARBA00023315"/>
    </source>
</evidence>
<dbReference type="GO" id="GO:0005886">
    <property type="term" value="C:plasma membrane"/>
    <property type="evidence" value="ECO:0007669"/>
    <property type="project" value="TreeGrafter"/>
</dbReference>
<organism evidence="5 6">
    <name type="scientific">Phytoactinopolyspora mesophila</name>
    <dbReference type="NCBI Taxonomy" id="2650750"/>
    <lineage>
        <taxon>Bacteria</taxon>
        <taxon>Bacillati</taxon>
        <taxon>Actinomycetota</taxon>
        <taxon>Actinomycetes</taxon>
        <taxon>Jiangellales</taxon>
        <taxon>Jiangellaceae</taxon>
        <taxon>Phytoactinopolyspora</taxon>
    </lineage>
</organism>
<protein>
    <submittedName>
        <fullName evidence="5">1-acyl-sn-glycerol-3-phosphate acyltransferase</fullName>
    </submittedName>
</protein>
<reference evidence="5 6" key="1">
    <citation type="submission" date="2019-11" db="EMBL/GenBank/DDBJ databases">
        <authorList>
            <person name="Li X.-J."/>
            <person name="Feng X.-M."/>
        </authorList>
    </citation>
    <scope>NUCLEOTIDE SEQUENCE [LARGE SCALE GENOMIC DNA]</scope>
    <source>
        <strain evidence="5 6">XMNu-373</strain>
    </source>
</reference>
<evidence type="ECO:0000313" key="5">
    <source>
        <dbReference type="EMBL" id="NDL59410.1"/>
    </source>
</evidence>
<dbReference type="Pfam" id="PF01553">
    <property type="entry name" value="Acyltransferase"/>
    <property type="match status" value="1"/>
</dbReference>
<gene>
    <name evidence="5" type="ORF">F7O44_20265</name>
</gene>
<dbReference type="SUPFAM" id="SSF69593">
    <property type="entry name" value="Glycerol-3-phosphate (1)-acyltransferase"/>
    <property type="match status" value="1"/>
</dbReference>
<dbReference type="Proteomes" id="UP000460435">
    <property type="component" value="Unassembled WGS sequence"/>
</dbReference>
<comment type="caution">
    <text evidence="5">The sequence shown here is derived from an EMBL/GenBank/DDBJ whole genome shotgun (WGS) entry which is preliminary data.</text>
</comment>
<evidence type="ECO:0000313" key="6">
    <source>
        <dbReference type="Proteomes" id="UP000460435"/>
    </source>
</evidence>
<evidence type="ECO:0000256" key="3">
    <source>
        <dbReference type="SAM" id="MobiDB-lite"/>
    </source>
</evidence>
<dbReference type="EMBL" id="WLZY01000007">
    <property type="protein sequence ID" value="NDL59410.1"/>
    <property type="molecule type" value="Genomic_DNA"/>
</dbReference>
<feature type="compositionally biased region" description="Basic and acidic residues" evidence="3">
    <location>
        <begin position="228"/>
        <end position="240"/>
    </location>
</feature>
<dbReference type="PANTHER" id="PTHR10434">
    <property type="entry name" value="1-ACYL-SN-GLYCEROL-3-PHOSPHATE ACYLTRANSFERASE"/>
    <property type="match status" value="1"/>
</dbReference>
<sequence>MGGPKQRLGVAYRVVAGIVKPTLLAITRQRWSGGEHIPPVGTGVVIAANHISHADPLTFAHFLWDNGRATRFLAKESLFRIPVAGKIIARCGQIPVYRRTGDAAVAYRDAVQAVKTGECIVIYPEGTITRDPQMWPMGGKTGAARVALETGCDVIPVAQWGAHEMLPPYKKRVRLFPRKVINIRAGAPVDLADLRGVPVTTAVMREATDRIMAAVVAELEIVRGETAPEKRFEMQPERAETVNGGSGAAEVSKSDEAPESAATTPDEASDEAPGEKEDR</sequence>
<evidence type="ECO:0000256" key="1">
    <source>
        <dbReference type="ARBA" id="ARBA00022679"/>
    </source>
</evidence>
<dbReference type="InterPro" id="IPR002123">
    <property type="entry name" value="Plipid/glycerol_acylTrfase"/>
</dbReference>